<feature type="transmembrane region" description="Helical" evidence="12">
    <location>
        <begin position="321"/>
        <end position="340"/>
    </location>
</feature>
<comment type="subcellular location">
    <subcellularLocation>
        <location evidence="2">Cell membrane</location>
    </subcellularLocation>
    <subcellularLocation>
        <location evidence="1">Endomembrane system</location>
        <topology evidence="1">Multi-pass membrane protein</topology>
    </subcellularLocation>
</comment>
<dbReference type="InterPro" id="IPR004695">
    <property type="entry name" value="SLAC1/Mae1/Ssu1/TehA"/>
</dbReference>
<dbReference type="FunFam" id="1.50.10.150:FF:000003">
    <property type="entry name" value="S-type anion channel SLAH1"/>
    <property type="match status" value="1"/>
</dbReference>
<dbReference type="PANTHER" id="PTHR31269">
    <property type="entry name" value="S-TYPE ANION CHANNEL SLAH3"/>
    <property type="match status" value="1"/>
</dbReference>
<gene>
    <name evidence="13" type="ORF">ZIOFF_048611</name>
</gene>
<evidence type="ECO:0000256" key="7">
    <source>
        <dbReference type="ARBA" id="ARBA00022692"/>
    </source>
</evidence>
<evidence type="ECO:0000256" key="8">
    <source>
        <dbReference type="ARBA" id="ARBA00022989"/>
    </source>
</evidence>
<feature type="transmembrane region" description="Helical" evidence="12">
    <location>
        <begin position="271"/>
        <end position="289"/>
    </location>
</feature>
<accession>A0A8J5FSP7</accession>
<comment type="similarity">
    <text evidence="3">Belongs to the SLAC1 S-type anion channel family.</text>
</comment>
<evidence type="ECO:0000256" key="11">
    <source>
        <dbReference type="ARBA" id="ARBA00054248"/>
    </source>
</evidence>
<evidence type="ECO:0000256" key="10">
    <source>
        <dbReference type="ARBA" id="ARBA00023136"/>
    </source>
</evidence>
<protein>
    <recommendedName>
        <fullName evidence="15">S-type anion channel SLAH1</fullName>
    </recommendedName>
</protein>
<keyword evidence="8 12" id="KW-1133">Transmembrane helix</keyword>
<evidence type="ECO:0000256" key="12">
    <source>
        <dbReference type="SAM" id="Phobius"/>
    </source>
</evidence>
<sequence>MEVKEHLPVAVAAKARIRTKVVADGVSTGCGNLTGFHAGYFRISLSLCAQALLWKTLSEPSGGAAGGSHALRHLARSVPAAAHLLLWSVALAVLVALCFLYALRCAVRPRHVAAEFSHHVGVNYLFAPWISWLLLLQAAPPAAAPLSRALWWAFVAPILMLDVKIYGQWFTDGKRFLSLAANPTSQMTVVGNLVGAQAAARMGWPEAATCMFSLGMVHYLVLFVTLYQRFVGSTSLPAILRPAFFLFIAASSMASLAWDSIAGKFDLGSRMLFYLSLFLLASLVIIPSIDLFHRLNAPIKLINRQVSRPALFRRAMRRFNLAWWAYSFPLTMLALAATEYEQEVKGGVADALMLFLSALSVLVITVLVVFTVLKAGDLFPNGDDPFAPPPPLGSSNHSSRFEVAC</sequence>
<dbReference type="GO" id="GO:0012505">
    <property type="term" value="C:endomembrane system"/>
    <property type="evidence" value="ECO:0007669"/>
    <property type="project" value="UniProtKB-SubCell"/>
</dbReference>
<dbReference type="CDD" id="cd09323">
    <property type="entry name" value="TDT_SLAC1_like"/>
    <property type="match status" value="1"/>
</dbReference>
<keyword evidence="14" id="KW-1185">Reference proteome</keyword>
<keyword evidence="7 12" id="KW-0812">Transmembrane</keyword>
<dbReference type="GO" id="GO:0006873">
    <property type="term" value="P:intracellular monoatomic ion homeostasis"/>
    <property type="evidence" value="ECO:0007669"/>
    <property type="project" value="InterPro"/>
</dbReference>
<dbReference type="Pfam" id="PF03595">
    <property type="entry name" value="SLAC1"/>
    <property type="match status" value="1"/>
</dbReference>
<feature type="transmembrane region" description="Helical" evidence="12">
    <location>
        <begin position="124"/>
        <end position="143"/>
    </location>
</feature>
<dbReference type="AlphaFoldDB" id="A0A8J5FSP7"/>
<feature type="transmembrane region" description="Helical" evidence="12">
    <location>
        <begin position="84"/>
        <end position="103"/>
    </location>
</feature>
<dbReference type="PANTHER" id="PTHR31269:SF22">
    <property type="entry name" value="OS01G0247700 PROTEIN"/>
    <property type="match status" value="1"/>
</dbReference>
<comment type="subunit">
    <text evidence="4">Homotrimer.</text>
</comment>
<evidence type="ECO:0008006" key="15">
    <source>
        <dbReference type="Google" id="ProtNLM"/>
    </source>
</evidence>
<feature type="transmembrane region" description="Helical" evidence="12">
    <location>
        <begin position="149"/>
        <end position="167"/>
    </location>
</feature>
<feature type="transmembrane region" description="Helical" evidence="12">
    <location>
        <begin position="352"/>
        <end position="373"/>
    </location>
</feature>
<evidence type="ECO:0000256" key="1">
    <source>
        <dbReference type="ARBA" id="ARBA00004127"/>
    </source>
</evidence>
<dbReference type="GO" id="GO:0008308">
    <property type="term" value="F:voltage-gated monoatomic anion channel activity"/>
    <property type="evidence" value="ECO:0007669"/>
    <property type="project" value="InterPro"/>
</dbReference>
<evidence type="ECO:0000256" key="2">
    <source>
        <dbReference type="ARBA" id="ARBA00004236"/>
    </source>
</evidence>
<evidence type="ECO:0000313" key="14">
    <source>
        <dbReference type="Proteomes" id="UP000734854"/>
    </source>
</evidence>
<evidence type="ECO:0000256" key="9">
    <source>
        <dbReference type="ARBA" id="ARBA00023065"/>
    </source>
</evidence>
<comment type="caution">
    <text evidence="13">The sequence shown here is derived from an EMBL/GenBank/DDBJ whole genome shotgun (WGS) entry which is preliminary data.</text>
</comment>
<organism evidence="13 14">
    <name type="scientific">Zingiber officinale</name>
    <name type="common">Ginger</name>
    <name type="synonym">Amomum zingiber</name>
    <dbReference type="NCBI Taxonomy" id="94328"/>
    <lineage>
        <taxon>Eukaryota</taxon>
        <taxon>Viridiplantae</taxon>
        <taxon>Streptophyta</taxon>
        <taxon>Embryophyta</taxon>
        <taxon>Tracheophyta</taxon>
        <taxon>Spermatophyta</taxon>
        <taxon>Magnoliopsida</taxon>
        <taxon>Liliopsida</taxon>
        <taxon>Zingiberales</taxon>
        <taxon>Zingiberaceae</taxon>
        <taxon>Zingiber</taxon>
    </lineage>
</organism>
<evidence type="ECO:0000256" key="3">
    <source>
        <dbReference type="ARBA" id="ARBA00007808"/>
    </source>
</evidence>
<evidence type="ECO:0000256" key="4">
    <source>
        <dbReference type="ARBA" id="ARBA00011233"/>
    </source>
</evidence>
<dbReference type="EMBL" id="JACMSC010000013">
    <property type="protein sequence ID" value="KAG6493619.1"/>
    <property type="molecule type" value="Genomic_DNA"/>
</dbReference>
<dbReference type="Proteomes" id="UP000734854">
    <property type="component" value="Unassembled WGS sequence"/>
</dbReference>
<feature type="transmembrane region" description="Helical" evidence="12">
    <location>
        <begin position="239"/>
        <end position="259"/>
    </location>
</feature>
<keyword evidence="5" id="KW-0813">Transport</keyword>
<keyword evidence="9" id="KW-0406">Ion transport</keyword>
<comment type="function">
    <text evidence="11">Slow, weak voltage-dependent S-type anion efflux channel involved in maintenance of anion homeostasis.</text>
</comment>
<evidence type="ECO:0000256" key="6">
    <source>
        <dbReference type="ARBA" id="ARBA00022475"/>
    </source>
</evidence>
<evidence type="ECO:0000256" key="5">
    <source>
        <dbReference type="ARBA" id="ARBA00022448"/>
    </source>
</evidence>
<dbReference type="GO" id="GO:0005886">
    <property type="term" value="C:plasma membrane"/>
    <property type="evidence" value="ECO:0007669"/>
    <property type="project" value="UniProtKB-SubCell"/>
</dbReference>
<keyword evidence="6" id="KW-1003">Cell membrane</keyword>
<dbReference type="InterPro" id="IPR038665">
    <property type="entry name" value="Voltage-dep_anion_channel_sf"/>
</dbReference>
<name>A0A8J5FSP7_ZINOF</name>
<dbReference type="InterPro" id="IPR030183">
    <property type="entry name" value="SLAC/SLAH"/>
</dbReference>
<proteinExistence type="inferred from homology"/>
<dbReference type="Gene3D" id="1.50.10.150">
    <property type="entry name" value="Voltage-dependent anion channel"/>
    <property type="match status" value="1"/>
</dbReference>
<evidence type="ECO:0000313" key="13">
    <source>
        <dbReference type="EMBL" id="KAG6493619.1"/>
    </source>
</evidence>
<reference evidence="13 14" key="1">
    <citation type="submission" date="2020-08" db="EMBL/GenBank/DDBJ databases">
        <title>Plant Genome Project.</title>
        <authorList>
            <person name="Zhang R.-G."/>
        </authorList>
    </citation>
    <scope>NUCLEOTIDE SEQUENCE [LARGE SCALE GENOMIC DNA]</scope>
    <source>
        <tissue evidence="13">Rhizome</tissue>
    </source>
</reference>
<keyword evidence="10 12" id="KW-0472">Membrane</keyword>
<feature type="transmembrane region" description="Helical" evidence="12">
    <location>
        <begin position="207"/>
        <end position="227"/>
    </location>
</feature>